<sequence length="817" mass="90533">MTSAASESVATILVTCKQTRFHIETPNYRELDVEGLNITVKSAEKSVGTAKAKGKAKAKGEGIEILCDAKLKLQAGQRYALLGRNGSGKSTLMKAVAEKLIPGIPENTRISILQQTRADDANTDTPPGNGAIEKSATSSAGRTVLEEVVERATARHDIEREIRSKYSSLSAAKCNTNGATHQALASGVNSSDPFAPVKAVRKLKHERLLKKQFLLDKDARLRSGARGMQARKALIAGEKAVAESAALLEQPDEDITADALQAETQEAVDMVAELQLRVEPSRLSEVEAKAKKILTGLGFTEVYMAKPVASLSGGWRMRTALTVALLQETDILILDEPTNFLDLLGIIWLQRYLQSLQDMADPPTLILVSHDRDFISLCTDLMILKDNKITYFHGDLPSYEAAQTDRKLWLTKMREAQDRQRAHMQKSISNNIKAGKANDDDNKLRQAKSRQKRLDDRFGLNVNARGGKFKLNRDLPGYHTSAREEIEVPQDDRGVTIVLPEPTDLRFPGALISLEDVGFRYGGTSRLKSQSQQQPQVLDNITLSVGLGDRIGILGLNGAGKSTLIKLLVNEINPTKGTVTVHPRLKVGYYSQHAVEELQAMGRNEPTLTALALLTKEVEGELDEGRVRGLLGSLGLPGRLSSDVPVAKLSGGQLVRLQLSRLLWKHPHCLILDEVTTHLDYETVTALREALRYWEGAVVLVSHDRWFMRGVVENVIDEVEADDTDVEEDDEEQKRRRVVYRLKGGALTVLENGVTQFEEGLEKRRFQVISPSKWSRVEYERGFISIILFYQLPLVARVDLDWVLDVKLHMQLCRSGT</sequence>
<dbReference type="InterPro" id="IPR003593">
    <property type="entry name" value="AAA+_ATPase"/>
</dbReference>
<reference evidence="6 7" key="1">
    <citation type="journal article" date="2017" name="G3 (Bethesda)">
        <title>First Draft Genome Sequence of the Pathogenic Fungus Lomentospora prolificans (Formerly Scedosporium prolificans).</title>
        <authorList>
            <person name="Luo R."/>
            <person name="Zimin A."/>
            <person name="Workman R."/>
            <person name="Fan Y."/>
            <person name="Pertea G."/>
            <person name="Grossman N."/>
            <person name="Wear M.P."/>
            <person name="Jia B."/>
            <person name="Miller H."/>
            <person name="Casadevall A."/>
            <person name="Timp W."/>
            <person name="Zhang S.X."/>
            <person name="Salzberg S.L."/>
        </authorList>
    </citation>
    <scope>NUCLEOTIDE SEQUENCE [LARGE SCALE GENOMIC DNA]</scope>
    <source>
        <strain evidence="6 7">JHH-5317</strain>
    </source>
</reference>
<evidence type="ECO:0000256" key="3">
    <source>
        <dbReference type="ARBA" id="ARBA00022840"/>
    </source>
</evidence>
<proteinExistence type="predicted"/>
<dbReference type="InterPro" id="IPR003439">
    <property type="entry name" value="ABC_transporter-like_ATP-bd"/>
</dbReference>
<comment type="caution">
    <text evidence="6">The sequence shown here is derived from an EMBL/GenBank/DDBJ whole genome shotgun (WGS) entry which is preliminary data.</text>
</comment>
<dbReference type="PROSITE" id="PS50893">
    <property type="entry name" value="ABC_TRANSPORTER_2"/>
    <property type="match status" value="2"/>
</dbReference>
<evidence type="ECO:0000313" key="7">
    <source>
        <dbReference type="Proteomes" id="UP000233524"/>
    </source>
</evidence>
<feature type="region of interest" description="Disordered" evidence="4">
    <location>
        <begin position="424"/>
        <end position="451"/>
    </location>
</feature>
<dbReference type="Pfam" id="PF12848">
    <property type="entry name" value="ABC_tran_Xtn"/>
    <property type="match status" value="1"/>
</dbReference>
<feature type="domain" description="ABC transporter" evidence="5">
    <location>
        <begin position="512"/>
        <end position="745"/>
    </location>
</feature>
<dbReference type="CDD" id="cd03221">
    <property type="entry name" value="ABCF_EF-3"/>
    <property type="match status" value="1"/>
</dbReference>
<dbReference type="OrthoDB" id="2110130at2759"/>
<dbReference type="GO" id="GO:0005524">
    <property type="term" value="F:ATP binding"/>
    <property type="evidence" value="ECO:0007669"/>
    <property type="project" value="UniProtKB-KW"/>
</dbReference>
<dbReference type="STRING" id="41688.A0A2N3N947"/>
<evidence type="ECO:0000256" key="1">
    <source>
        <dbReference type="ARBA" id="ARBA00022737"/>
    </source>
</evidence>
<dbReference type="AlphaFoldDB" id="A0A2N3N947"/>
<dbReference type="InterPro" id="IPR032781">
    <property type="entry name" value="ABC_tran_Xtn"/>
</dbReference>
<dbReference type="EMBL" id="NLAX01000010">
    <property type="protein sequence ID" value="PKS08968.1"/>
    <property type="molecule type" value="Genomic_DNA"/>
</dbReference>
<dbReference type="VEuPathDB" id="FungiDB:jhhlp_003581"/>
<evidence type="ECO:0000313" key="6">
    <source>
        <dbReference type="EMBL" id="PKS08968.1"/>
    </source>
</evidence>
<dbReference type="Gene3D" id="3.40.50.300">
    <property type="entry name" value="P-loop containing nucleotide triphosphate hydrolases"/>
    <property type="match status" value="3"/>
</dbReference>
<dbReference type="SUPFAM" id="SSF52540">
    <property type="entry name" value="P-loop containing nucleoside triphosphate hydrolases"/>
    <property type="match status" value="2"/>
</dbReference>
<name>A0A2N3N947_9PEZI</name>
<dbReference type="InterPro" id="IPR050611">
    <property type="entry name" value="ABCF"/>
</dbReference>
<gene>
    <name evidence="6" type="ORF">jhhlp_003581</name>
</gene>
<dbReference type="PROSITE" id="PS00211">
    <property type="entry name" value="ABC_TRANSPORTER_1"/>
    <property type="match status" value="1"/>
</dbReference>
<dbReference type="SMART" id="SM00382">
    <property type="entry name" value="AAA"/>
    <property type="match status" value="2"/>
</dbReference>
<dbReference type="InParanoid" id="A0A2N3N947"/>
<organism evidence="6 7">
    <name type="scientific">Lomentospora prolificans</name>
    <dbReference type="NCBI Taxonomy" id="41688"/>
    <lineage>
        <taxon>Eukaryota</taxon>
        <taxon>Fungi</taxon>
        <taxon>Dikarya</taxon>
        <taxon>Ascomycota</taxon>
        <taxon>Pezizomycotina</taxon>
        <taxon>Sordariomycetes</taxon>
        <taxon>Hypocreomycetidae</taxon>
        <taxon>Microascales</taxon>
        <taxon>Microascaceae</taxon>
        <taxon>Lomentospora</taxon>
    </lineage>
</organism>
<keyword evidence="3" id="KW-0067">ATP-binding</keyword>
<dbReference type="PANTHER" id="PTHR19211:SF135">
    <property type="entry name" value="ATPASE, PUTATIVE (AFU_ORTHOLOGUE AFUA_1G16440)-RELATED"/>
    <property type="match status" value="1"/>
</dbReference>
<dbReference type="Pfam" id="PF00005">
    <property type="entry name" value="ABC_tran"/>
    <property type="match status" value="3"/>
</dbReference>
<dbReference type="InterPro" id="IPR017871">
    <property type="entry name" value="ABC_transporter-like_CS"/>
</dbReference>
<evidence type="ECO:0000256" key="2">
    <source>
        <dbReference type="ARBA" id="ARBA00022741"/>
    </source>
</evidence>
<evidence type="ECO:0000259" key="5">
    <source>
        <dbReference type="PROSITE" id="PS50893"/>
    </source>
</evidence>
<protein>
    <recommendedName>
        <fullName evidence="5">ABC transporter domain-containing protein</fullName>
    </recommendedName>
</protein>
<dbReference type="PANTHER" id="PTHR19211">
    <property type="entry name" value="ATP-BINDING TRANSPORT PROTEIN-RELATED"/>
    <property type="match status" value="1"/>
</dbReference>
<feature type="domain" description="ABC transporter" evidence="5">
    <location>
        <begin position="50"/>
        <end position="411"/>
    </location>
</feature>
<keyword evidence="7" id="KW-1185">Reference proteome</keyword>
<keyword evidence="2" id="KW-0547">Nucleotide-binding</keyword>
<accession>A0A2N3N947</accession>
<dbReference type="InterPro" id="IPR027417">
    <property type="entry name" value="P-loop_NTPase"/>
</dbReference>
<evidence type="ECO:0000256" key="4">
    <source>
        <dbReference type="SAM" id="MobiDB-lite"/>
    </source>
</evidence>
<keyword evidence="1" id="KW-0677">Repeat</keyword>
<dbReference type="Proteomes" id="UP000233524">
    <property type="component" value="Unassembled WGS sequence"/>
</dbReference>
<dbReference type="GO" id="GO:0016887">
    <property type="term" value="F:ATP hydrolysis activity"/>
    <property type="evidence" value="ECO:0007669"/>
    <property type="project" value="InterPro"/>
</dbReference>